<dbReference type="RefSeq" id="WP_024624814.1">
    <property type="nucleotide sequence ID" value="NZ_AYGX02000170.1"/>
</dbReference>
<keyword evidence="2" id="KW-1185">Reference proteome</keyword>
<dbReference type="Gene3D" id="3.20.20.150">
    <property type="entry name" value="Divalent-metal-dependent TIM barrel enzymes"/>
    <property type="match status" value="1"/>
</dbReference>
<organism evidence="1 2">
    <name type="scientific">Lactiplantibacillus fabifermentans DSM 21115</name>
    <dbReference type="NCBI Taxonomy" id="1413187"/>
    <lineage>
        <taxon>Bacteria</taxon>
        <taxon>Bacillati</taxon>
        <taxon>Bacillota</taxon>
        <taxon>Bacilli</taxon>
        <taxon>Lactobacillales</taxon>
        <taxon>Lactobacillaceae</taxon>
        <taxon>Lactiplantibacillus</taxon>
    </lineage>
</organism>
<dbReference type="InterPro" id="IPR036237">
    <property type="entry name" value="Xyl_isomerase-like_sf"/>
</dbReference>
<accession>A0A0R2NFN3</accession>
<reference evidence="1 2" key="1">
    <citation type="journal article" date="2015" name="Genome Announc.">
        <title>Expanding the biotechnology potential of lactobacilli through comparative genomics of 213 strains and associated genera.</title>
        <authorList>
            <person name="Sun Z."/>
            <person name="Harris H.M."/>
            <person name="McCann A."/>
            <person name="Guo C."/>
            <person name="Argimon S."/>
            <person name="Zhang W."/>
            <person name="Yang X."/>
            <person name="Jeffery I.B."/>
            <person name="Cooney J.C."/>
            <person name="Kagawa T.F."/>
            <person name="Liu W."/>
            <person name="Song Y."/>
            <person name="Salvetti E."/>
            <person name="Wrobel A."/>
            <person name="Rasinkangas P."/>
            <person name="Parkhill J."/>
            <person name="Rea M.C."/>
            <person name="O'Sullivan O."/>
            <person name="Ritari J."/>
            <person name="Douillard F.P."/>
            <person name="Paul Ross R."/>
            <person name="Yang R."/>
            <person name="Briner A.E."/>
            <person name="Felis G.E."/>
            <person name="de Vos W.M."/>
            <person name="Barrangou R."/>
            <person name="Klaenhammer T.R."/>
            <person name="Caufield P.W."/>
            <person name="Cui Y."/>
            <person name="Zhang H."/>
            <person name="O'Toole P.W."/>
        </authorList>
    </citation>
    <scope>NUCLEOTIDE SEQUENCE [LARGE SCALE GENOMIC DNA]</scope>
    <source>
        <strain evidence="1 2">DSM 21115</strain>
    </source>
</reference>
<protein>
    <recommendedName>
        <fullName evidence="3">Xylose isomerase-like TIM barrel domain-containing protein</fullName>
    </recommendedName>
</protein>
<dbReference type="SUPFAM" id="SSF51658">
    <property type="entry name" value="Xylose isomerase-like"/>
    <property type="match status" value="1"/>
</dbReference>
<evidence type="ECO:0000313" key="1">
    <source>
        <dbReference type="EMBL" id="KRO23088.1"/>
    </source>
</evidence>
<sequence>MQVSVNTAVFLKKLQAGTSQAACLKTLIGAPIDAIEVRGEFFQAATKDAELTAIDQLCQQEHWDFYYSVPEEIFTMDGLNAELPQALAMARQHHIKSLKYSSGKLTDAATIAEQLRHLNFNDVQVTIENQPNDNGRLTTMTDLLTWVAKEHLPLGYTFDSGNWYWIDQQPEPAFDQVKDAITVFHLKDIANQDTVLLGQGATDWKTLLSGLSAGTPVFLEYAIDDQDMNGQIELVNAALK</sequence>
<evidence type="ECO:0000313" key="2">
    <source>
        <dbReference type="Proteomes" id="UP000050920"/>
    </source>
</evidence>
<name>A0A0R2NFN3_9LACO</name>
<dbReference type="EMBL" id="AYGX02000170">
    <property type="protein sequence ID" value="KRO23088.1"/>
    <property type="molecule type" value="Genomic_DNA"/>
</dbReference>
<gene>
    <name evidence="1" type="ORF">DY78_GL001857</name>
</gene>
<dbReference type="AlphaFoldDB" id="A0A0R2NFN3"/>
<proteinExistence type="predicted"/>
<evidence type="ECO:0008006" key="3">
    <source>
        <dbReference type="Google" id="ProtNLM"/>
    </source>
</evidence>
<dbReference type="Proteomes" id="UP000050920">
    <property type="component" value="Unassembled WGS sequence"/>
</dbReference>
<comment type="caution">
    <text evidence="1">The sequence shown here is derived from an EMBL/GenBank/DDBJ whole genome shotgun (WGS) entry which is preliminary data.</text>
</comment>